<organism evidence="1 2">
    <name type="scientific">Mycena citricolor</name>
    <dbReference type="NCBI Taxonomy" id="2018698"/>
    <lineage>
        <taxon>Eukaryota</taxon>
        <taxon>Fungi</taxon>
        <taxon>Dikarya</taxon>
        <taxon>Basidiomycota</taxon>
        <taxon>Agaricomycotina</taxon>
        <taxon>Agaricomycetes</taxon>
        <taxon>Agaricomycetidae</taxon>
        <taxon>Agaricales</taxon>
        <taxon>Marasmiineae</taxon>
        <taxon>Mycenaceae</taxon>
        <taxon>Mycena</taxon>
    </lineage>
</organism>
<dbReference type="EMBL" id="CAVNYO010000424">
    <property type="protein sequence ID" value="CAK5278705.1"/>
    <property type="molecule type" value="Genomic_DNA"/>
</dbReference>
<keyword evidence="2" id="KW-1185">Reference proteome</keyword>
<gene>
    <name evidence="1" type="ORF">MYCIT1_LOCUS28214</name>
</gene>
<name>A0AAD2HPG2_9AGAR</name>
<dbReference type="AlphaFoldDB" id="A0AAD2HPG2"/>
<dbReference type="Proteomes" id="UP001295794">
    <property type="component" value="Unassembled WGS sequence"/>
</dbReference>
<evidence type="ECO:0000313" key="2">
    <source>
        <dbReference type="Proteomes" id="UP001295794"/>
    </source>
</evidence>
<protein>
    <submittedName>
        <fullName evidence="1">Uncharacterized protein</fullName>
    </submittedName>
</protein>
<accession>A0AAD2HPG2</accession>
<sequence>MFEELVGLGILLAIEGHIGTALESLLDPHGLPSEKLAGQRRTFRREAFLTPDSLRRTWWVQGNG</sequence>
<proteinExistence type="predicted"/>
<evidence type="ECO:0000313" key="1">
    <source>
        <dbReference type="EMBL" id="CAK5278705.1"/>
    </source>
</evidence>
<reference evidence="1" key="1">
    <citation type="submission" date="2023-11" db="EMBL/GenBank/DDBJ databases">
        <authorList>
            <person name="De Vega J J."/>
            <person name="De Vega J J."/>
        </authorList>
    </citation>
    <scope>NUCLEOTIDE SEQUENCE</scope>
</reference>
<comment type="caution">
    <text evidence="1">The sequence shown here is derived from an EMBL/GenBank/DDBJ whole genome shotgun (WGS) entry which is preliminary data.</text>
</comment>